<dbReference type="InterPro" id="IPR013517">
    <property type="entry name" value="FG-GAP"/>
</dbReference>
<dbReference type="GO" id="GO:0004252">
    <property type="term" value="F:serine-type endopeptidase activity"/>
    <property type="evidence" value="ECO:0007669"/>
    <property type="project" value="InterPro"/>
</dbReference>
<gene>
    <name evidence="6" type="ORF">JFN87_30935</name>
</gene>
<dbReference type="SUPFAM" id="SSF50494">
    <property type="entry name" value="Trypsin-like serine proteases"/>
    <property type="match status" value="1"/>
</dbReference>
<evidence type="ECO:0000256" key="3">
    <source>
        <dbReference type="ARBA" id="ARBA00023180"/>
    </source>
</evidence>
<dbReference type="Pfam" id="PF01839">
    <property type="entry name" value="FG-GAP"/>
    <property type="match status" value="1"/>
</dbReference>
<dbReference type="GO" id="GO:0006508">
    <property type="term" value="P:proteolysis"/>
    <property type="evidence" value="ECO:0007669"/>
    <property type="project" value="InterPro"/>
</dbReference>
<dbReference type="Pfam" id="PF00089">
    <property type="entry name" value="Trypsin"/>
    <property type="match status" value="1"/>
</dbReference>
<keyword evidence="1 4" id="KW-0732">Signal</keyword>
<dbReference type="EMBL" id="JAGIQL010000240">
    <property type="protein sequence ID" value="MBP0461839.1"/>
    <property type="molecule type" value="Genomic_DNA"/>
</dbReference>
<keyword evidence="3" id="KW-0325">Glycoprotein</keyword>
<dbReference type="PROSITE" id="PS51470">
    <property type="entry name" value="FG_GAP"/>
    <property type="match status" value="1"/>
</dbReference>
<proteinExistence type="predicted"/>
<dbReference type="SUPFAM" id="SSF69318">
    <property type="entry name" value="Integrin alpha N-terminal domain"/>
    <property type="match status" value="1"/>
</dbReference>
<accession>A0A940MIH0</accession>
<organism evidence="6 7">
    <name type="scientific">Streptomyces montanisoli</name>
    <dbReference type="NCBI Taxonomy" id="2798581"/>
    <lineage>
        <taxon>Bacteria</taxon>
        <taxon>Bacillati</taxon>
        <taxon>Actinomycetota</taxon>
        <taxon>Actinomycetes</taxon>
        <taxon>Kitasatosporales</taxon>
        <taxon>Streptomycetaceae</taxon>
        <taxon>Streptomyces</taxon>
    </lineage>
</organism>
<evidence type="ECO:0000313" key="7">
    <source>
        <dbReference type="Proteomes" id="UP000670475"/>
    </source>
</evidence>
<feature type="chain" id="PRO_5036783154" evidence="4">
    <location>
        <begin position="25"/>
        <end position="733"/>
    </location>
</feature>
<dbReference type="Proteomes" id="UP000670475">
    <property type="component" value="Unassembled WGS sequence"/>
</dbReference>
<dbReference type="PANTHER" id="PTHR24260">
    <property type="match status" value="1"/>
</dbReference>
<reference evidence="6" key="1">
    <citation type="submission" date="2021-03" db="EMBL/GenBank/DDBJ databases">
        <title>Whole genome sequence of Streptomyces bomunensis MMS17-BM035.</title>
        <authorList>
            <person name="Lee J.H."/>
        </authorList>
    </citation>
    <scope>NUCLEOTIDE SEQUENCE</scope>
    <source>
        <strain evidence="6">MMS17-BM035</strain>
    </source>
</reference>
<dbReference type="PRINTS" id="PR00722">
    <property type="entry name" value="CHYMOTRYPSIN"/>
</dbReference>
<feature type="domain" description="Peptidase S1" evidence="5">
    <location>
        <begin position="15"/>
        <end position="246"/>
    </location>
</feature>
<dbReference type="InterPro" id="IPR001254">
    <property type="entry name" value="Trypsin_dom"/>
</dbReference>
<comment type="caution">
    <text evidence="6">The sequence shown here is derived from an EMBL/GenBank/DDBJ whole genome shotgun (WGS) entry which is preliminary data.</text>
</comment>
<feature type="signal peptide" evidence="4">
    <location>
        <begin position="1"/>
        <end position="24"/>
    </location>
</feature>
<dbReference type="PANTHER" id="PTHR24260:SF136">
    <property type="entry name" value="GH08193P-RELATED"/>
    <property type="match status" value="1"/>
</dbReference>
<keyword evidence="2" id="KW-0677">Repeat</keyword>
<dbReference type="InterPro" id="IPR001314">
    <property type="entry name" value="Peptidase_S1A"/>
</dbReference>
<sequence>MRLGAAATAVIAASIALGTAPASATTGDPVTDTTFGYSAQIIVGDHDRGCSATLVDPEWLLTAASCFADDPATSIAVPAGKPKLKTTATIGRTDLTGNAGAVRDIVQLVPRTDRDVVLARLNRPVTNVAPIALATSAPTAGEELRFAGFGRSKTEWAPLTLHSGTYTVDSSDATTATVTGKDGAAACMGDTGGPVVRTSNGTPRLAALTSRSYQGGCFGIDTTETRTGGVAARVDDLGSWVASTVGAVPVTDFNCDGVEDVAIADPKATVGGDTAAGLIRIVYGGGKGTQEINQDLDWVAGGGEKNDWFGQELATVDYDEDGCTDLVVGTPSEDLGGEADAGMVDILHGAPGGLGAGATKDTHFEQGTGTGSINQSTSEAGDRFGDALAAGTNAAGEPYVVIGVPGEALGSDAGAGMVHYVHGGTSVGIDQDSTGVGGGVEAGDGFGGVIAADAHHIVVSAQHDTISGSKDAGNLEVFAQTLNSEHKPTPLFALSQDSDGVSGGTEAGDLFGGSLAMVPYRKQGQAAADDSILVIGSPGEALTTSDGVAHSEAGMVETYDITASGSYSQLNVYTQGTGDDDVTGASENGDHFGKTVAAVNTAPRAVSTGATLKLAVGEQDEAINVSGTPMTGSGAVSTFSLLGAPGANDLWLEAGSHGLPGAPGTKQYLGSSIHYTGTALYVGMPYGPSSYGAAYALPLSNVTAGGATAPATAYEPGKGGLPAAGTYFGYVMR</sequence>
<dbReference type="Gene3D" id="2.40.10.10">
    <property type="entry name" value="Trypsin-like serine proteases"/>
    <property type="match status" value="1"/>
</dbReference>
<protein>
    <submittedName>
        <fullName evidence="6">S1 family peptidase</fullName>
    </submittedName>
</protein>
<dbReference type="PROSITE" id="PS50240">
    <property type="entry name" value="TRYPSIN_DOM"/>
    <property type="match status" value="1"/>
</dbReference>
<evidence type="ECO:0000256" key="2">
    <source>
        <dbReference type="ARBA" id="ARBA00022737"/>
    </source>
</evidence>
<dbReference type="InterPro" id="IPR043504">
    <property type="entry name" value="Peptidase_S1_PA_chymotrypsin"/>
</dbReference>
<name>A0A940MIH0_9ACTN</name>
<keyword evidence="7" id="KW-1185">Reference proteome</keyword>
<dbReference type="InterPro" id="IPR028994">
    <property type="entry name" value="Integrin_alpha_N"/>
</dbReference>
<dbReference type="InterPro" id="IPR009003">
    <property type="entry name" value="Peptidase_S1_PA"/>
</dbReference>
<evidence type="ECO:0000256" key="4">
    <source>
        <dbReference type="SAM" id="SignalP"/>
    </source>
</evidence>
<dbReference type="SMART" id="SM00020">
    <property type="entry name" value="Tryp_SPc"/>
    <property type="match status" value="1"/>
</dbReference>
<dbReference type="InterPro" id="IPR013519">
    <property type="entry name" value="Int_alpha_beta-p"/>
</dbReference>
<dbReference type="Gene3D" id="2.130.10.130">
    <property type="entry name" value="Integrin alpha, N-terminal"/>
    <property type="match status" value="1"/>
</dbReference>
<evidence type="ECO:0000259" key="5">
    <source>
        <dbReference type="PROSITE" id="PS50240"/>
    </source>
</evidence>
<dbReference type="SMART" id="SM00191">
    <property type="entry name" value="Int_alpha"/>
    <property type="match status" value="3"/>
</dbReference>
<dbReference type="AlphaFoldDB" id="A0A940MIH0"/>
<dbReference type="InterPro" id="IPR051333">
    <property type="entry name" value="CLIP_Serine_Protease"/>
</dbReference>
<evidence type="ECO:0000313" key="6">
    <source>
        <dbReference type="EMBL" id="MBP0461839.1"/>
    </source>
</evidence>
<evidence type="ECO:0000256" key="1">
    <source>
        <dbReference type="ARBA" id="ARBA00022729"/>
    </source>
</evidence>